<dbReference type="InterPro" id="IPR008763">
    <property type="entry name" value="Peptidase_S55"/>
</dbReference>
<evidence type="ECO:0000313" key="3">
    <source>
        <dbReference type="EMBL" id="ARU62232.1"/>
    </source>
</evidence>
<dbReference type="Gene3D" id="2.30.42.10">
    <property type="match status" value="1"/>
</dbReference>
<dbReference type="SUPFAM" id="SSF50156">
    <property type="entry name" value="PDZ domain-like"/>
    <property type="match status" value="1"/>
</dbReference>
<dbReference type="EMBL" id="CP021434">
    <property type="protein sequence ID" value="ARU62232.1"/>
    <property type="molecule type" value="Genomic_DNA"/>
</dbReference>
<dbReference type="RefSeq" id="WP_087457596.1">
    <property type="nucleotide sequence ID" value="NZ_CP021434.1"/>
</dbReference>
<dbReference type="KEGG" id="tum:CBW65_15375"/>
<dbReference type="Proteomes" id="UP000195437">
    <property type="component" value="Chromosome"/>
</dbReference>
<dbReference type="Pfam" id="PF13180">
    <property type="entry name" value="PDZ_2"/>
    <property type="match status" value="1"/>
</dbReference>
<dbReference type="InterPro" id="IPR014219">
    <property type="entry name" value="SpoIVB"/>
</dbReference>
<dbReference type="AlphaFoldDB" id="A0A1Y0INR4"/>
<gene>
    <name evidence="3" type="ORF">CBW65_15375</name>
</gene>
<evidence type="ECO:0000259" key="2">
    <source>
        <dbReference type="PROSITE" id="PS51494"/>
    </source>
</evidence>
<dbReference type="SUPFAM" id="SSF50494">
    <property type="entry name" value="Trypsin-like serine proteases"/>
    <property type="match status" value="1"/>
</dbReference>
<dbReference type="NCBIfam" id="TIGR02860">
    <property type="entry name" value="spore_IV_B"/>
    <property type="match status" value="1"/>
</dbReference>
<dbReference type="Pfam" id="PF05580">
    <property type="entry name" value="Peptidase_S55"/>
    <property type="match status" value="1"/>
</dbReference>
<evidence type="ECO:0000313" key="4">
    <source>
        <dbReference type="Proteomes" id="UP000195437"/>
    </source>
</evidence>
<feature type="domain" description="Peptidase S55" evidence="2">
    <location>
        <begin position="200"/>
        <end position="437"/>
    </location>
</feature>
<keyword evidence="4" id="KW-1185">Reference proteome</keyword>
<organism evidence="3 4">
    <name type="scientific">Tumebacillus avium</name>
    <dbReference type="NCBI Taxonomy" id="1903704"/>
    <lineage>
        <taxon>Bacteria</taxon>
        <taxon>Bacillati</taxon>
        <taxon>Bacillota</taxon>
        <taxon>Bacilli</taxon>
        <taxon>Bacillales</taxon>
        <taxon>Alicyclobacillaceae</taxon>
        <taxon>Tumebacillus</taxon>
    </lineage>
</organism>
<name>A0A1Y0INR4_9BACL</name>
<dbReference type="SMART" id="SM00228">
    <property type="entry name" value="PDZ"/>
    <property type="match status" value="1"/>
</dbReference>
<proteinExistence type="predicted"/>
<keyword evidence="1" id="KW-0378">Hydrolase</keyword>
<evidence type="ECO:0000256" key="1">
    <source>
        <dbReference type="ARBA" id="ARBA00022825"/>
    </source>
</evidence>
<accession>A0A1Y0INR4</accession>
<dbReference type="GO" id="GO:0008236">
    <property type="term" value="F:serine-type peptidase activity"/>
    <property type="evidence" value="ECO:0007669"/>
    <property type="project" value="UniProtKB-KW"/>
</dbReference>
<protein>
    <submittedName>
        <fullName evidence="3">SpoIVB peptidase</fullName>
    </submittedName>
</protein>
<keyword evidence="1" id="KW-0720">Serine protease</keyword>
<dbReference type="InterPro" id="IPR001478">
    <property type="entry name" value="PDZ"/>
</dbReference>
<reference evidence="4" key="1">
    <citation type="submission" date="2017-05" db="EMBL/GenBank/DDBJ databases">
        <authorList>
            <person name="Sung H."/>
        </authorList>
    </citation>
    <scope>NUCLEOTIDE SEQUENCE [LARGE SCALE GENOMIC DNA]</scope>
    <source>
        <strain evidence="4">AR23208</strain>
    </source>
</reference>
<dbReference type="InterPro" id="IPR036034">
    <property type="entry name" value="PDZ_sf"/>
</dbReference>
<keyword evidence="1" id="KW-0645">Protease</keyword>
<dbReference type="OrthoDB" id="9765242at2"/>
<dbReference type="InterPro" id="IPR009003">
    <property type="entry name" value="Peptidase_S1_PA"/>
</dbReference>
<sequence>MTKHTRRKLLGLFVATMFVALCWFTPIHQLASIPQELRILQGTSTALDFGLHSFATVTTSEPAVVSVAGSPEATVASSRKQPLKIDSGKTGSADLQVKLFGMIPVKSVHVNVVPDLKVIPGGQSIGVKLKSSGIMVVGYNLVKSGNDSISPAEQAQVKVGDIITAIDGRKVKSVEEAAEWINKAGKAERPLEFTVKRAKEILKLKVKPIFDKDGETYRIGLYIRDSAAGVGTLTFYQPDYGVFGALGHVITDVDTGQPIGVGEGQVVHSRVTSIDKGESGTPGEKRGIFIDEDRVLGSITRNSDFGIFGKMESLPDNAKVRQAMPVALAEQVHEGKASILTVVDGQKVEEFEIQIVNVMRQKYPATKSMVIKVTDPRLLSKTGGIIQGMSGSPILQDGKVVGAVTHVFVNDPTQGYGVFIEWMLNEAGVKTKTSAAS</sequence>
<dbReference type="PROSITE" id="PS51494">
    <property type="entry name" value="SPOIVB"/>
    <property type="match status" value="1"/>
</dbReference>